<dbReference type="Gene3D" id="3.30.70.100">
    <property type="match status" value="1"/>
</dbReference>
<feature type="domain" description="ABM" evidence="2">
    <location>
        <begin position="2"/>
        <end position="100"/>
    </location>
</feature>
<dbReference type="PANTHER" id="PTHR34474:SF4">
    <property type="entry name" value="HEME OXYGENASE (STAPHYLOBILIN-PRODUCING) 1"/>
    <property type="match status" value="1"/>
</dbReference>
<dbReference type="PROSITE" id="PS51725">
    <property type="entry name" value="ABM"/>
    <property type="match status" value="1"/>
</dbReference>
<gene>
    <name evidence="3" type="ORF">CBM15_00020</name>
</gene>
<dbReference type="EMBL" id="NHNT01000001">
    <property type="protein sequence ID" value="OUZ40278.1"/>
    <property type="molecule type" value="Genomic_DNA"/>
</dbReference>
<proteinExistence type="predicted"/>
<comment type="caution">
    <text evidence="3">The sequence shown here is derived from an EMBL/GenBank/DDBJ whole genome shotgun (WGS) entry which is preliminary data.</text>
</comment>
<sequence length="110" mass="12366">MITVTNRIQVKKGFAEKMAPQFVQPGPLQEFEGFQKVEVLVSTQFEEYDEMSVVMYWDSKENFAVWRESDAFKQSHKRPSEGEGGGHHQGDSPMLGSQIVIAEVAGTISK</sequence>
<dbReference type="SUPFAM" id="SSF54909">
    <property type="entry name" value="Dimeric alpha+beta barrel"/>
    <property type="match status" value="1"/>
</dbReference>
<keyword evidence="3" id="KW-0560">Oxidoreductase</keyword>
<dbReference type="PANTHER" id="PTHR34474">
    <property type="entry name" value="SIGNAL TRANSDUCTION PROTEIN TRAP"/>
    <property type="match status" value="1"/>
</dbReference>
<feature type="compositionally biased region" description="Basic and acidic residues" evidence="1">
    <location>
        <begin position="70"/>
        <end position="90"/>
    </location>
</feature>
<reference evidence="3 4" key="1">
    <citation type="journal article" date="2017" name="Int. J. Syst. Evol. Microbiol.">
        <title>Solibacillus kalamii sp. nov., isolated from a high-efficiency particulate arrestance filter system used in the International Space Station.</title>
        <authorList>
            <person name="Checinska Sielaff A."/>
            <person name="Kumar R.M."/>
            <person name="Pal D."/>
            <person name="Mayilraj S."/>
            <person name="Venkateswaran K."/>
        </authorList>
    </citation>
    <scope>NUCLEOTIDE SEQUENCE [LARGE SCALE GENOMIC DNA]</scope>
    <source>
        <strain evidence="3 4">ISSFR-015</strain>
    </source>
</reference>
<dbReference type="RefSeq" id="WP_087615280.1">
    <property type="nucleotide sequence ID" value="NZ_JAFBEY010000002.1"/>
</dbReference>
<keyword evidence="3" id="KW-0503">Monooxygenase</keyword>
<dbReference type="Pfam" id="PF03992">
    <property type="entry name" value="ABM"/>
    <property type="match status" value="1"/>
</dbReference>
<dbReference type="InterPro" id="IPR050404">
    <property type="entry name" value="Heme-degrading_MO"/>
</dbReference>
<evidence type="ECO:0000313" key="4">
    <source>
        <dbReference type="Proteomes" id="UP000196594"/>
    </source>
</evidence>
<dbReference type="InterPro" id="IPR007138">
    <property type="entry name" value="ABM_dom"/>
</dbReference>
<accession>A0ABX3ZKJ5</accession>
<name>A0ABX3ZKJ5_9BACL</name>
<keyword evidence="4" id="KW-1185">Reference proteome</keyword>
<dbReference type="GO" id="GO:0004497">
    <property type="term" value="F:monooxygenase activity"/>
    <property type="evidence" value="ECO:0007669"/>
    <property type="project" value="UniProtKB-KW"/>
</dbReference>
<organism evidence="3 4">
    <name type="scientific">Solibacillus kalamii</name>
    <dbReference type="NCBI Taxonomy" id="1748298"/>
    <lineage>
        <taxon>Bacteria</taxon>
        <taxon>Bacillati</taxon>
        <taxon>Bacillota</taxon>
        <taxon>Bacilli</taxon>
        <taxon>Bacillales</taxon>
        <taxon>Caryophanaceae</taxon>
        <taxon>Solibacillus</taxon>
    </lineage>
</organism>
<dbReference type="InterPro" id="IPR011008">
    <property type="entry name" value="Dimeric_a/b-barrel"/>
</dbReference>
<dbReference type="Proteomes" id="UP000196594">
    <property type="component" value="Unassembled WGS sequence"/>
</dbReference>
<evidence type="ECO:0000256" key="1">
    <source>
        <dbReference type="SAM" id="MobiDB-lite"/>
    </source>
</evidence>
<evidence type="ECO:0000313" key="3">
    <source>
        <dbReference type="EMBL" id="OUZ40278.1"/>
    </source>
</evidence>
<feature type="region of interest" description="Disordered" evidence="1">
    <location>
        <begin position="70"/>
        <end position="97"/>
    </location>
</feature>
<dbReference type="NCBIfam" id="NF009840">
    <property type="entry name" value="PRK13315.1"/>
    <property type="match status" value="1"/>
</dbReference>
<evidence type="ECO:0000259" key="2">
    <source>
        <dbReference type="PROSITE" id="PS51725"/>
    </source>
</evidence>
<protein>
    <submittedName>
        <fullName evidence="3">Heme-degrading monooxygenase IsdG</fullName>
    </submittedName>
</protein>